<feature type="region of interest" description="Disordered" evidence="1">
    <location>
        <begin position="40"/>
        <end position="63"/>
    </location>
</feature>
<accession>A0ABU3NWG9</accession>
<organism evidence="2 3">
    <name type="scientific">Anaeroselena agilis</name>
    <dbReference type="NCBI Taxonomy" id="3063788"/>
    <lineage>
        <taxon>Bacteria</taxon>
        <taxon>Bacillati</taxon>
        <taxon>Bacillota</taxon>
        <taxon>Negativicutes</taxon>
        <taxon>Acetonemataceae</taxon>
        <taxon>Anaeroselena</taxon>
    </lineage>
</organism>
<gene>
    <name evidence="2" type="ORF">Q4T40_07935</name>
</gene>
<reference evidence="2 3" key="1">
    <citation type="submission" date="2023-07" db="EMBL/GenBank/DDBJ databases">
        <title>The novel representative of Negativicutes class, Anaeroselena agilis gen. nov. sp. nov.</title>
        <authorList>
            <person name="Prokofeva M.I."/>
            <person name="Elcheninov A.G."/>
            <person name="Klyukina A."/>
            <person name="Kublanov I.V."/>
            <person name="Frolov E.N."/>
            <person name="Podosokorskaya O.A."/>
        </authorList>
    </citation>
    <scope>NUCLEOTIDE SEQUENCE [LARGE SCALE GENOMIC DNA]</scope>
    <source>
        <strain evidence="2 3">4137-cl</strain>
    </source>
</reference>
<keyword evidence="3" id="KW-1185">Reference proteome</keyword>
<protein>
    <submittedName>
        <fullName evidence="2">Uncharacterized protein</fullName>
    </submittedName>
</protein>
<dbReference type="RefSeq" id="WP_413779688.1">
    <property type="nucleotide sequence ID" value="NZ_JAUOZS010000001.1"/>
</dbReference>
<name>A0ABU3NWG9_9FIRM</name>
<proteinExistence type="predicted"/>
<dbReference type="Proteomes" id="UP001254848">
    <property type="component" value="Unassembled WGS sequence"/>
</dbReference>
<evidence type="ECO:0000313" key="3">
    <source>
        <dbReference type="Proteomes" id="UP001254848"/>
    </source>
</evidence>
<sequence length="63" mass="6915">MKVELLKPTFWNGKPRYVGDGLDVEQAVGRRWVARGIASAVESVSDTPPPPATSSPPAKRRRK</sequence>
<dbReference type="EMBL" id="JAUOZS010000001">
    <property type="protein sequence ID" value="MDT8901164.1"/>
    <property type="molecule type" value="Genomic_DNA"/>
</dbReference>
<comment type="caution">
    <text evidence="2">The sequence shown here is derived from an EMBL/GenBank/DDBJ whole genome shotgun (WGS) entry which is preliminary data.</text>
</comment>
<evidence type="ECO:0000313" key="2">
    <source>
        <dbReference type="EMBL" id="MDT8901164.1"/>
    </source>
</evidence>
<evidence type="ECO:0000256" key="1">
    <source>
        <dbReference type="SAM" id="MobiDB-lite"/>
    </source>
</evidence>